<dbReference type="Proteomes" id="UP001266305">
    <property type="component" value="Unassembled WGS sequence"/>
</dbReference>
<protein>
    <submittedName>
        <fullName evidence="1">Uncharacterized protein</fullName>
    </submittedName>
</protein>
<reference evidence="1 2" key="1">
    <citation type="submission" date="2023-05" db="EMBL/GenBank/DDBJ databases">
        <title>B98-5 Cell Line De Novo Hybrid Assembly: An Optical Mapping Approach.</title>
        <authorList>
            <person name="Kananen K."/>
            <person name="Auerbach J.A."/>
            <person name="Kautto E."/>
            <person name="Blachly J.S."/>
        </authorList>
    </citation>
    <scope>NUCLEOTIDE SEQUENCE [LARGE SCALE GENOMIC DNA]</scope>
    <source>
        <strain evidence="1">B95-8</strain>
        <tissue evidence="1">Cell line</tissue>
    </source>
</reference>
<name>A0ABQ9UC66_SAGOE</name>
<gene>
    <name evidence="1" type="ORF">P7K49_028384</name>
</gene>
<dbReference type="EMBL" id="JASSZA010000014">
    <property type="protein sequence ID" value="KAK2094646.1"/>
    <property type="molecule type" value="Genomic_DNA"/>
</dbReference>
<evidence type="ECO:0000313" key="1">
    <source>
        <dbReference type="EMBL" id="KAK2094646.1"/>
    </source>
</evidence>
<sequence>MGSCLASHSLPSEAVPHLTTILKPPAQAHPPHCSSFDKNIQAPGKALHVNTLTSSPRHTLCLSFHLPLLLDFVPSVISWHTHR</sequence>
<accession>A0ABQ9UC66</accession>
<comment type="caution">
    <text evidence="1">The sequence shown here is derived from an EMBL/GenBank/DDBJ whole genome shotgun (WGS) entry which is preliminary data.</text>
</comment>
<proteinExistence type="predicted"/>
<keyword evidence="2" id="KW-1185">Reference proteome</keyword>
<evidence type="ECO:0000313" key="2">
    <source>
        <dbReference type="Proteomes" id="UP001266305"/>
    </source>
</evidence>
<organism evidence="1 2">
    <name type="scientific">Saguinus oedipus</name>
    <name type="common">Cotton-top tamarin</name>
    <name type="synonym">Oedipomidas oedipus</name>
    <dbReference type="NCBI Taxonomy" id="9490"/>
    <lineage>
        <taxon>Eukaryota</taxon>
        <taxon>Metazoa</taxon>
        <taxon>Chordata</taxon>
        <taxon>Craniata</taxon>
        <taxon>Vertebrata</taxon>
        <taxon>Euteleostomi</taxon>
        <taxon>Mammalia</taxon>
        <taxon>Eutheria</taxon>
        <taxon>Euarchontoglires</taxon>
        <taxon>Primates</taxon>
        <taxon>Haplorrhini</taxon>
        <taxon>Platyrrhini</taxon>
        <taxon>Cebidae</taxon>
        <taxon>Callitrichinae</taxon>
        <taxon>Saguinus</taxon>
    </lineage>
</organism>